<keyword evidence="2" id="KW-1185">Reference proteome</keyword>
<dbReference type="Proteomes" id="UP000307720">
    <property type="component" value="Unassembled WGS sequence"/>
</dbReference>
<protein>
    <submittedName>
        <fullName evidence="1">DUF512 domain-containing protein</fullName>
    </submittedName>
</protein>
<gene>
    <name evidence="1" type="ORF">E5357_07235</name>
</gene>
<evidence type="ECO:0000313" key="1">
    <source>
        <dbReference type="EMBL" id="TGX98894.1"/>
    </source>
</evidence>
<sequence length="471" mass="53761">MENKNYGKDRRRGHMITKVLPGSIAEEMGIEPGDRLMEINGEMIEDVFDYRFDIKDELVEVLIRKADGEEWLLEIEKEYDEDLGAEFETELMSDYKSCCNKCIFCFIDQMPEGMRESLYFKDDDSRLSFMQGNYITLTNMKEKDIGRIIRYHLAPINISVQTTNPVLRCEMLHNRFAGDVLKYMDRLYAHEIEMNGQIVVCQGVNDGDELVHTLNDLERYIPFMRSVSVVPSGLTKYRKGLYPLEVFGREKAQETIRIVERKQKECMKQHGIHFVHASDELYDLAGWEMPEAGRYDGYLQLENGVGMVRLLVEEVQEALRLLGSGTQKIERKVTIATGMIAAKVITMLAGNVMEAVPGLEVQVVPVRNRFFGETITVTGLITGQDLTGQLLELKERGFDLGETLLVSANMFRTGERVFLDDMTQEEAEEALGVCITPVDSSGKDFVNALIDRDYSMGRVNDRFVYLDGKAF</sequence>
<reference evidence="1" key="1">
    <citation type="submission" date="2019-04" db="EMBL/GenBank/DDBJ databases">
        <title>Microbes associate with the intestines of laboratory mice.</title>
        <authorList>
            <person name="Navarre W."/>
            <person name="Wong E."/>
            <person name="Huang K."/>
            <person name="Tropini C."/>
            <person name="Ng K."/>
            <person name="Yu B."/>
        </authorList>
    </citation>
    <scope>NUCLEOTIDE SEQUENCE</scope>
    <source>
        <strain evidence="1">NM72_1-8</strain>
    </source>
</reference>
<evidence type="ECO:0000313" key="2">
    <source>
        <dbReference type="Proteomes" id="UP000307720"/>
    </source>
</evidence>
<dbReference type="EMBL" id="SRZB01000012">
    <property type="protein sequence ID" value="TGX98894.1"/>
    <property type="molecule type" value="Genomic_DNA"/>
</dbReference>
<comment type="caution">
    <text evidence="1">The sequence shown here is derived from an EMBL/GenBank/DDBJ whole genome shotgun (WGS) entry which is preliminary data.</text>
</comment>
<organism evidence="1 2">
    <name type="scientific">Hominisplanchenecus murintestinalis</name>
    <dbReference type="NCBI Taxonomy" id="2941517"/>
    <lineage>
        <taxon>Bacteria</taxon>
        <taxon>Bacillati</taxon>
        <taxon>Bacillota</taxon>
        <taxon>Clostridia</taxon>
        <taxon>Lachnospirales</taxon>
        <taxon>Lachnospiraceae</taxon>
        <taxon>Hominisplanchenecus</taxon>
    </lineage>
</organism>
<proteinExistence type="predicted"/>
<name>A0AC61QZ71_9FIRM</name>
<accession>A0AC61QZ71</accession>